<feature type="region of interest" description="Disordered" evidence="1">
    <location>
        <begin position="1"/>
        <end position="39"/>
    </location>
</feature>
<name>A0AAV1S7M7_9ROSI</name>
<gene>
    <name evidence="2" type="ORF">DCAF_LOCUS20156</name>
</gene>
<dbReference type="Proteomes" id="UP001314170">
    <property type="component" value="Unassembled WGS sequence"/>
</dbReference>
<evidence type="ECO:0000313" key="3">
    <source>
        <dbReference type="Proteomes" id="UP001314170"/>
    </source>
</evidence>
<protein>
    <submittedName>
        <fullName evidence="2">Uncharacterized protein</fullName>
    </submittedName>
</protein>
<accession>A0AAV1S7M7</accession>
<keyword evidence="3" id="KW-1185">Reference proteome</keyword>
<reference evidence="2 3" key="1">
    <citation type="submission" date="2024-01" db="EMBL/GenBank/DDBJ databases">
        <authorList>
            <person name="Waweru B."/>
        </authorList>
    </citation>
    <scope>NUCLEOTIDE SEQUENCE [LARGE SCALE GENOMIC DNA]</scope>
</reference>
<evidence type="ECO:0000313" key="2">
    <source>
        <dbReference type="EMBL" id="CAK7347469.1"/>
    </source>
</evidence>
<comment type="caution">
    <text evidence="2">The sequence shown here is derived from an EMBL/GenBank/DDBJ whole genome shotgun (WGS) entry which is preliminary data.</text>
</comment>
<feature type="compositionally biased region" description="Polar residues" evidence="1">
    <location>
        <begin position="1"/>
        <end position="11"/>
    </location>
</feature>
<proteinExistence type="predicted"/>
<sequence length="71" mass="8098">MSGQRPNGINSNKHKSPSPDLKQKLRILPEGNAGGPEEQPYVEWACSRKLLLRRRLMEQQAKQTTLCWAPE</sequence>
<evidence type="ECO:0000256" key="1">
    <source>
        <dbReference type="SAM" id="MobiDB-lite"/>
    </source>
</evidence>
<organism evidence="2 3">
    <name type="scientific">Dovyalis caffra</name>
    <dbReference type="NCBI Taxonomy" id="77055"/>
    <lineage>
        <taxon>Eukaryota</taxon>
        <taxon>Viridiplantae</taxon>
        <taxon>Streptophyta</taxon>
        <taxon>Embryophyta</taxon>
        <taxon>Tracheophyta</taxon>
        <taxon>Spermatophyta</taxon>
        <taxon>Magnoliopsida</taxon>
        <taxon>eudicotyledons</taxon>
        <taxon>Gunneridae</taxon>
        <taxon>Pentapetalae</taxon>
        <taxon>rosids</taxon>
        <taxon>fabids</taxon>
        <taxon>Malpighiales</taxon>
        <taxon>Salicaceae</taxon>
        <taxon>Flacourtieae</taxon>
        <taxon>Dovyalis</taxon>
    </lineage>
</organism>
<dbReference type="AlphaFoldDB" id="A0AAV1S7M7"/>
<dbReference type="EMBL" id="CAWUPB010001173">
    <property type="protein sequence ID" value="CAK7347469.1"/>
    <property type="molecule type" value="Genomic_DNA"/>
</dbReference>